<evidence type="ECO:0000256" key="2">
    <source>
        <dbReference type="ARBA" id="ARBA00012438"/>
    </source>
</evidence>
<dbReference type="RefSeq" id="WP_268754120.1">
    <property type="nucleotide sequence ID" value="NZ_CP113836.1"/>
</dbReference>
<evidence type="ECO:0000256" key="7">
    <source>
        <dbReference type="ARBA" id="ARBA00022840"/>
    </source>
</evidence>
<dbReference type="PANTHER" id="PTHR24421">
    <property type="entry name" value="NITRATE/NITRITE SENSOR PROTEIN NARX-RELATED"/>
    <property type="match status" value="1"/>
</dbReference>
<keyword evidence="5" id="KW-0547">Nucleotide-binding</keyword>
<dbReference type="EC" id="2.7.13.3" evidence="2"/>
<evidence type="ECO:0000313" key="11">
    <source>
        <dbReference type="EMBL" id="WAL63875.1"/>
    </source>
</evidence>
<feature type="transmembrane region" description="Helical" evidence="9">
    <location>
        <begin position="131"/>
        <end position="150"/>
    </location>
</feature>
<keyword evidence="8" id="KW-0902">Two-component regulatory system</keyword>
<proteinExistence type="predicted"/>
<dbReference type="InterPro" id="IPR050482">
    <property type="entry name" value="Sensor_HK_TwoCompSys"/>
</dbReference>
<evidence type="ECO:0000256" key="3">
    <source>
        <dbReference type="ARBA" id="ARBA00022553"/>
    </source>
</evidence>
<evidence type="ECO:0000256" key="9">
    <source>
        <dbReference type="SAM" id="Phobius"/>
    </source>
</evidence>
<protein>
    <recommendedName>
        <fullName evidence="2">histidine kinase</fullName>
        <ecNumber evidence="2">2.7.13.3</ecNumber>
    </recommendedName>
</protein>
<reference evidence="11" key="1">
    <citation type="submission" date="2022-11" db="EMBL/GenBank/DDBJ databases">
        <authorList>
            <person name="Mo P."/>
        </authorList>
    </citation>
    <scope>NUCLEOTIDE SEQUENCE</scope>
    <source>
        <strain evidence="11">HUAS 11-8</strain>
    </source>
</reference>
<gene>
    <name evidence="11" type="ORF">ORV05_23130</name>
</gene>
<evidence type="ECO:0000259" key="10">
    <source>
        <dbReference type="SMART" id="SM00387"/>
    </source>
</evidence>
<dbReference type="PANTHER" id="PTHR24421:SF10">
    <property type="entry name" value="NITRATE_NITRITE SENSOR PROTEIN NARQ"/>
    <property type="match status" value="1"/>
</dbReference>
<evidence type="ECO:0000256" key="1">
    <source>
        <dbReference type="ARBA" id="ARBA00000085"/>
    </source>
</evidence>
<accession>A0ABY7AW08</accession>
<dbReference type="InterPro" id="IPR011712">
    <property type="entry name" value="Sig_transdc_His_kin_sub3_dim/P"/>
</dbReference>
<evidence type="ECO:0000256" key="5">
    <source>
        <dbReference type="ARBA" id="ARBA00022741"/>
    </source>
</evidence>
<sequence length="385" mass="39733">MGTGSPARLFAGDAALAATAALAGLAGVAAELRAAHPFPAPPAGAYAITVGAAALLLARRRWTRGVAVGTTALCVLYHVLGYPGLAVATPMMVACYLLVASGRSRAELLFGAVLMVVVASLPLLPPHVERINLAAVFAAEIGMTAVLTVADAARSRRLAAEEQLRRITFEARAEGERRLIEERLAIARELHDVLAHTVTLIGVQAAAGLDALDRETGGARPALTTIRAATREAMAELRSTVRALRDRAPADPVEPQPGLDQLTGLVETARSAGLEVTLDEDIAGAAVPAAVGLAVYRIVQEALTNVLRHAEAASVTVRLWRENAAVLVEVVDDGKGTAAGEVPDGGHGMIGMRERARAAGGSFEAGPVPAPGCGFAVRARLPLGE</sequence>
<feature type="transmembrane region" description="Helical" evidence="9">
    <location>
        <begin position="62"/>
        <end position="79"/>
    </location>
</feature>
<dbReference type="InterPro" id="IPR036890">
    <property type="entry name" value="HATPase_C_sf"/>
</dbReference>
<dbReference type="EMBL" id="CP113836">
    <property type="protein sequence ID" value="WAL63875.1"/>
    <property type="molecule type" value="Genomic_DNA"/>
</dbReference>
<dbReference type="Pfam" id="PF02518">
    <property type="entry name" value="HATPase_c"/>
    <property type="match status" value="1"/>
</dbReference>
<dbReference type="Proteomes" id="UP001163203">
    <property type="component" value="Chromosome"/>
</dbReference>
<keyword evidence="7" id="KW-0067">ATP-binding</keyword>
<dbReference type="SUPFAM" id="SSF55874">
    <property type="entry name" value="ATPase domain of HSP90 chaperone/DNA topoisomerase II/histidine kinase"/>
    <property type="match status" value="1"/>
</dbReference>
<evidence type="ECO:0000256" key="4">
    <source>
        <dbReference type="ARBA" id="ARBA00022679"/>
    </source>
</evidence>
<keyword evidence="12" id="KW-1185">Reference proteome</keyword>
<evidence type="ECO:0000256" key="6">
    <source>
        <dbReference type="ARBA" id="ARBA00022777"/>
    </source>
</evidence>
<feature type="domain" description="Histidine kinase/HSP90-like ATPase" evidence="10">
    <location>
        <begin position="290"/>
        <end position="385"/>
    </location>
</feature>
<dbReference type="InterPro" id="IPR003594">
    <property type="entry name" value="HATPase_dom"/>
</dbReference>
<dbReference type="Pfam" id="PF07730">
    <property type="entry name" value="HisKA_3"/>
    <property type="match status" value="1"/>
</dbReference>
<evidence type="ECO:0000313" key="12">
    <source>
        <dbReference type="Proteomes" id="UP001163203"/>
    </source>
</evidence>
<evidence type="ECO:0000256" key="8">
    <source>
        <dbReference type="ARBA" id="ARBA00023012"/>
    </source>
</evidence>
<keyword evidence="9" id="KW-1133">Transmembrane helix</keyword>
<keyword evidence="9" id="KW-0472">Membrane</keyword>
<comment type="catalytic activity">
    <reaction evidence="1">
        <text>ATP + protein L-histidine = ADP + protein N-phospho-L-histidine.</text>
        <dbReference type="EC" id="2.7.13.3"/>
    </reaction>
</comment>
<keyword evidence="3" id="KW-0597">Phosphoprotein</keyword>
<organism evidence="11 12">
    <name type="scientific">Amycolatopsis cynarae</name>
    <dbReference type="NCBI Taxonomy" id="2995223"/>
    <lineage>
        <taxon>Bacteria</taxon>
        <taxon>Bacillati</taxon>
        <taxon>Actinomycetota</taxon>
        <taxon>Actinomycetes</taxon>
        <taxon>Pseudonocardiales</taxon>
        <taxon>Pseudonocardiaceae</taxon>
        <taxon>Amycolatopsis</taxon>
    </lineage>
</organism>
<feature type="transmembrane region" description="Helical" evidence="9">
    <location>
        <begin position="40"/>
        <end position="57"/>
    </location>
</feature>
<keyword evidence="6 11" id="KW-0418">Kinase</keyword>
<dbReference type="Gene3D" id="1.20.5.1930">
    <property type="match status" value="1"/>
</dbReference>
<keyword evidence="4" id="KW-0808">Transferase</keyword>
<keyword evidence="9" id="KW-0812">Transmembrane</keyword>
<dbReference type="Gene3D" id="3.30.565.10">
    <property type="entry name" value="Histidine kinase-like ATPase, C-terminal domain"/>
    <property type="match status" value="1"/>
</dbReference>
<dbReference type="CDD" id="cd16917">
    <property type="entry name" value="HATPase_UhpB-NarQ-NarX-like"/>
    <property type="match status" value="1"/>
</dbReference>
<dbReference type="GO" id="GO:0016301">
    <property type="term" value="F:kinase activity"/>
    <property type="evidence" value="ECO:0007669"/>
    <property type="project" value="UniProtKB-KW"/>
</dbReference>
<dbReference type="SMART" id="SM00387">
    <property type="entry name" value="HATPase_c"/>
    <property type="match status" value="1"/>
</dbReference>
<name>A0ABY7AW08_9PSEU</name>
<feature type="transmembrane region" description="Helical" evidence="9">
    <location>
        <begin position="108"/>
        <end position="125"/>
    </location>
</feature>